<dbReference type="VEuPathDB" id="MicrosporidiaDB:HERIO_847"/>
<organism evidence="2 3">
    <name type="scientific">Hepatospora eriocheir</name>
    <dbReference type="NCBI Taxonomy" id="1081669"/>
    <lineage>
        <taxon>Eukaryota</taxon>
        <taxon>Fungi</taxon>
        <taxon>Fungi incertae sedis</taxon>
        <taxon>Microsporidia</taxon>
        <taxon>Hepatosporidae</taxon>
        <taxon>Hepatospora</taxon>
    </lineage>
</organism>
<proteinExistence type="predicted"/>
<feature type="signal peptide" evidence="1">
    <location>
        <begin position="1"/>
        <end position="21"/>
    </location>
</feature>
<evidence type="ECO:0000256" key="1">
    <source>
        <dbReference type="SAM" id="SignalP"/>
    </source>
</evidence>
<sequence length="358" mass="43123">MKVNLLHILIYYIMKINIVVCDNDLCFNERDMLCLIEKTEVKLKRFQLEYFKIALNMVSFNNLSAIKNVFSELIDELKDINSDENKYYMKMNKFIKKIIKQMNIKNVVIKNLGCDNLNKFKILDECILKVIEFLFDKYEDKIIKKMFFKRIKDKKCVVNAHMCEAFEDVFVEFKIDKLIMELKIYDIFKTEFCEEVSISEVIKNKIKSSLKSENINYELFIKIYNYYCYLFKKIEYFYEIKTSVNEQILSDYNEEEINEILSEFKISINFEEKDVLKSLFNEKMFILKELEHLKLNLSLINDSYEYHNVIKMFINEKIKIFEGKLSVYLSNSKHDKCIAMIYVKVISKLEEKVFYLNT</sequence>
<name>A0A1X0QC66_9MICR</name>
<evidence type="ECO:0000313" key="2">
    <source>
        <dbReference type="EMBL" id="ORD97285.1"/>
    </source>
</evidence>
<comment type="caution">
    <text evidence="2">The sequence shown here is derived from an EMBL/GenBank/DDBJ whole genome shotgun (WGS) entry which is preliminary data.</text>
</comment>
<dbReference type="AlphaFoldDB" id="A0A1X0QC66"/>
<evidence type="ECO:0000313" key="3">
    <source>
        <dbReference type="Proteomes" id="UP000192356"/>
    </source>
</evidence>
<feature type="chain" id="PRO_5012462213" evidence="1">
    <location>
        <begin position="22"/>
        <end position="358"/>
    </location>
</feature>
<reference evidence="2 3" key="1">
    <citation type="journal article" date="2017" name="Environ. Microbiol.">
        <title>Decay of the glycolytic pathway and adaptation to intranuclear parasitism within Enterocytozoonidae microsporidia.</title>
        <authorList>
            <person name="Wiredu Boakye D."/>
            <person name="Jaroenlak P."/>
            <person name="Prachumwat A."/>
            <person name="Williams T.A."/>
            <person name="Bateman K.S."/>
            <person name="Itsathitphaisarn O."/>
            <person name="Sritunyalucksana K."/>
            <person name="Paszkiewicz K.H."/>
            <person name="Moore K.A."/>
            <person name="Stentiford G.D."/>
            <person name="Williams B.A."/>
        </authorList>
    </citation>
    <scope>NUCLEOTIDE SEQUENCE [LARGE SCALE GENOMIC DNA]</scope>
    <source>
        <strain evidence="2 3">GB1</strain>
    </source>
</reference>
<dbReference type="VEuPathDB" id="MicrosporidiaDB:A0H76_152"/>
<dbReference type="Proteomes" id="UP000192356">
    <property type="component" value="Unassembled WGS sequence"/>
</dbReference>
<keyword evidence="3" id="KW-1185">Reference proteome</keyword>
<gene>
    <name evidence="2" type="ORF">HERIO_847</name>
</gene>
<keyword evidence="1" id="KW-0732">Signal</keyword>
<protein>
    <submittedName>
        <fullName evidence="2">Uncharacterized protein</fullName>
    </submittedName>
</protein>
<accession>A0A1X0QC66</accession>
<dbReference type="VEuPathDB" id="MicrosporidiaDB:A0H76_153"/>
<dbReference type="EMBL" id="LVKB01000030">
    <property type="protein sequence ID" value="ORD97285.1"/>
    <property type="molecule type" value="Genomic_DNA"/>
</dbReference>